<dbReference type="EMBL" id="JADEVO010000023">
    <property type="protein sequence ID" value="MBN3966869.1"/>
    <property type="molecule type" value="Genomic_DNA"/>
</dbReference>
<organism evidence="1 2">
    <name type="scientific">Pseudomonas gregormendelii</name>
    <dbReference type="NCBI Taxonomy" id="1628277"/>
    <lineage>
        <taxon>Bacteria</taxon>
        <taxon>Pseudomonadati</taxon>
        <taxon>Pseudomonadota</taxon>
        <taxon>Gammaproteobacteria</taxon>
        <taxon>Pseudomonadales</taxon>
        <taxon>Pseudomonadaceae</taxon>
        <taxon>Pseudomonas</taxon>
    </lineage>
</organism>
<accession>A0ABS3AJ97</accession>
<comment type="caution">
    <text evidence="1">The sequence shown here is derived from an EMBL/GenBank/DDBJ whole genome shotgun (WGS) entry which is preliminary data.</text>
</comment>
<dbReference type="RefSeq" id="WP_205893183.1">
    <property type="nucleotide sequence ID" value="NZ_JADEVO010000023.1"/>
</dbReference>
<protein>
    <submittedName>
        <fullName evidence="1">Uncharacterized protein</fullName>
    </submittedName>
</protein>
<evidence type="ECO:0000313" key="1">
    <source>
        <dbReference type="EMBL" id="MBN3966869.1"/>
    </source>
</evidence>
<evidence type="ECO:0000313" key="2">
    <source>
        <dbReference type="Proteomes" id="UP000772591"/>
    </source>
</evidence>
<sequence length="143" mass="16144">MANLIPVRMGRILWVIYDFVAERDLPRLTLIIVSAGDQYPGSAMWQHDCAAEQQRCFAFDWSTADQAFDRYGQHSEKAVTPVQRVPREQAKQLMAGHYHDPLNVYPSGIRALREAIIENIMNGLSVAEAFQIEAQLLTPSTQA</sequence>
<name>A0ABS3AJ97_9PSED</name>
<gene>
    <name evidence="1" type="ORF">IMW75_16460</name>
</gene>
<reference evidence="1 2" key="1">
    <citation type="journal article" date="2021" name="Int. J. Syst. Evol. Microbiol.">
        <title>Pseudomonas piscium sp. nov., Pseudomonas pisciculturae sp. nov., Pseudomonas mucoides sp. nov. and Pseudomonas neuropathica sp. nov. isolated from rainbow trout.</title>
        <authorList>
            <person name="Duman M."/>
            <person name="Mulet M."/>
            <person name="Altun S."/>
            <person name="Saticioglu I.B."/>
            <person name="Gomila M."/>
            <person name="Lalucat J."/>
            <person name="Garcia-Valdes E."/>
        </authorList>
    </citation>
    <scope>NUCLEOTIDE SEQUENCE [LARGE SCALE GENOMIC DNA]</scope>
    <source>
        <strain evidence="1 2">LMG 28632</strain>
    </source>
</reference>
<keyword evidence="2" id="KW-1185">Reference proteome</keyword>
<proteinExistence type="predicted"/>
<dbReference type="Proteomes" id="UP000772591">
    <property type="component" value="Unassembled WGS sequence"/>
</dbReference>